<dbReference type="GO" id="GO:0016020">
    <property type="term" value="C:membrane"/>
    <property type="evidence" value="ECO:0007669"/>
    <property type="project" value="UniProtKB-SubCell"/>
</dbReference>
<evidence type="ECO:0000256" key="13">
    <source>
        <dbReference type="ARBA" id="ARBA00022989"/>
    </source>
</evidence>
<dbReference type="InterPro" id="IPR036950">
    <property type="entry name" value="PBP_transglycosylase"/>
</dbReference>
<evidence type="ECO:0000256" key="4">
    <source>
        <dbReference type="ARBA" id="ARBA00007739"/>
    </source>
</evidence>
<protein>
    <recommendedName>
        <fullName evidence="20">Glycosyl transferase family 51 domain-containing protein</fullName>
    </recommendedName>
</protein>
<dbReference type="SUPFAM" id="SSF56601">
    <property type="entry name" value="beta-lactamase/transpeptidase-like"/>
    <property type="match status" value="1"/>
</dbReference>
<dbReference type="InterPro" id="IPR001264">
    <property type="entry name" value="Glyco_trans_51"/>
</dbReference>
<dbReference type="InterPro" id="IPR050396">
    <property type="entry name" value="Glycosyltr_51/Transpeptidase"/>
</dbReference>
<keyword evidence="8" id="KW-0808">Transferase</keyword>
<sequence>MKLRLIAITFNFFIYSAFFLSIFIVYIYTDISRSLPEYKDLIERQSPSLTRYFSDDGFVIHEEYDQYRLFINHKNIPDLLKKAFISAEDKNFYSHNGLDLVGIFRAAGQNLYSYIILNDENRLIGASTITQQLVKNLILDNKRTVTRKVKEIILANKIENFLSKEKILEMYLNEIYLGRGVYGVVAASEAYFNKSLEDLNIEEFAFLAALPKAPSNYDPSSNYDGIKERRDWVLDRMAENEFITKSVAQIIKTYPIVYTEIINNKIDANIDEALIAKIKQESNSKLNQSTGSEGQLNYQTSINYEATQYLKSSVDNFLKSYDYSSESQNYLDIELLLISPITGRRIIDYRHKKNEPARKTFNMRRYNNILKPLYFSGMLKSDFQLNTKLLVSDELGVSPAKLMSVRDLFNNSSTLPSDYLYIGNSFIREYLSSEDFLKNEIIIDDKSEMNINLEQIILLLMPLINNGIFHELSYIDKVTNKETDIIYKPVNNKRRVVDEKLSFKIKSLLCTFDNKSVDQDKTYFLSRDCSFSSQINDDMFIMAFSADILVGVIIRGEAYLQKDNFLADFNEKIINPLINIMQEEELKDYLIPDNVKLIEINKDTGNIFNVGSNGVLEFF</sequence>
<evidence type="ECO:0000256" key="14">
    <source>
        <dbReference type="ARBA" id="ARBA00023136"/>
    </source>
</evidence>
<evidence type="ECO:0000256" key="1">
    <source>
        <dbReference type="ARBA" id="ARBA00004370"/>
    </source>
</evidence>
<dbReference type="Proteomes" id="UP000253570">
    <property type="component" value="Unassembled WGS sequence"/>
</dbReference>
<dbReference type="GO" id="GO:0008360">
    <property type="term" value="P:regulation of cell shape"/>
    <property type="evidence" value="ECO:0007669"/>
    <property type="project" value="UniProtKB-KW"/>
</dbReference>
<evidence type="ECO:0000256" key="12">
    <source>
        <dbReference type="ARBA" id="ARBA00022984"/>
    </source>
</evidence>
<evidence type="ECO:0000256" key="8">
    <source>
        <dbReference type="ARBA" id="ARBA00022679"/>
    </source>
</evidence>
<dbReference type="InterPro" id="IPR012338">
    <property type="entry name" value="Beta-lactam/transpept-like"/>
</dbReference>
<dbReference type="GO" id="GO:0030288">
    <property type="term" value="C:outer membrane-bounded periplasmic space"/>
    <property type="evidence" value="ECO:0007669"/>
    <property type="project" value="TreeGrafter"/>
</dbReference>
<keyword evidence="5" id="KW-0121">Carboxypeptidase</keyword>
<dbReference type="GO" id="GO:0009252">
    <property type="term" value="P:peptidoglycan biosynthetic process"/>
    <property type="evidence" value="ECO:0007669"/>
    <property type="project" value="UniProtKB-KW"/>
</dbReference>
<dbReference type="InterPro" id="IPR023346">
    <property type="entry name" value="Lysozyme-like_dom_sf"/>
</dbReference>
<keyword evidence="16" id="KW-0961">Cell wall biogenesis/degradation</keyword>
<dbReference type="Pfam" id="PF00912">
    <property type="entry name" value="Transgly"/>
    <property type="match status" value="1"/>
</dbReference>
<comment type="catalytic activity">
    <reaction evidence="18">
        <text>[GlcNAc-(1-&gt;4)-Mur2Ac(oyl-L-Ala-gamma-D-Glu-L-Lys-D-Ala-D-Ala)](n)-di-trans,octa-cis-undecaprenyl diphosphate + beta-D-GlcNAc-(1-&gt;4)-Mur2Ac(oyl-L-Ala-gamma-D-Glu-L-Lys-D-Ala-D-Ala)-di-trans,octa-cis-undecaprenyl diphosphate = [GlcNAc-(1-&gt;4)-Mur2Ac(oyl-L-Ala-gamma-D-Glu-L-Lys-D-Ala-D-Ala)](n+1)-di-trans,octa-cis-undecaprenyl diphosphate + di-trans,octa-cis-undecaprenyl diphosphate + H(+)</text>
        <dbReference type="Rhea" id="RHEA:23708"/>
        <dbReference type="Rhea" id="RHEA-COMP:9602"/>
        <dbReference type="Rhea" id="RHEA-COMP:9603"/>
        <dbReference type="ChEBI" id="CHEBI:15378"/>
        <dbReference type="ChEBI" id="CHEBI:58405"/>
        <dbReference type="ChEBI" id="CHEBI:60033"/>
        <dbReference type="ChEBI" id="CHEBI:78435"/>
        <dbReference type="EC" id="2.4.99.28"/>
    </reaction>
</comment>
<evidence type="ECO:0000256" key="5">
    <source>
        <dbReference type="ARBA" id="ARBA00022645"/>
    </source>
</evidence>
<comment type="catalytic activity">
    <reaction evidence="17">
        <text>Preferential cleavage: (Ac)2-L-Lys-D-Ala-|-D-Ala. Also transpeptidation of peptidyl-alanyl moieties that are N-acyl substituents of D-alanine.</text>
        <dbReference type="EC" id="3.4.16.4"/>
    </reaction>
</comment>
<accession>A0A368DPD7</accession>
<evidence type="ECO:0000256" key="10">
    <source>
        <dbReference type="ARBA" id="ARBA00022801"/>
    </source>
</evidence>
<comment type="pathway">
    <text evidence="2">Cell wall biogenesis; peptidoglycan biosynthesis.</text>
</comment>
<evidence type="ECO:0000256" key="18">
    <source>
        <dbReference type="ARBA" id="ARBA00049902"/>
    </source>
</evidence>
<keyword evidence="7" id="KW-0328">Glycosyltransferase</keyword>
<comment type="similarity">
    <text evidence="3">In the C-terminal section; belongs to the transpeptidase family.</text>
</comment>
<keyword evidence="10" id="KW-0378">Hydrolase</keyword>
<feature type="domain" description="Glycosyl transferase family 51" evidence="20">
    <location>
        <begin position="62"/>
        <end position="237"/>
    </location>
</feature>
<dbReference type="SUPFAM" id="SSF53955">
    <property type="entry name" value="Lysozyme-like"/>
    <property type="match status" value="1"/>
</dbReference>
<organism evidence="21 22">
    <name type="scientific">PS1 clade bacterium</name>
    <dbReference type="NCBI Taxonomy" id="2175152"/>
    <lineage>
        <taxon>Bacteria</taxon>
        <taxon>Pseudomonadati</taxon>
        <taxon>Pseudomonadota</taxon>
        <taxon>Alphaproteobacteria</taxon>
        <taxon>PS1 clade</taxon>
    </lineage>
</organism>
<evidence type="ECO:0000313" key="22">
    <source>
        <dbReference type="Proteomes" id="UP000253570"/>
    </source>
</evidence>
<evidence type="ECO:0000256" key="11">
    <source>
        <dbReference type="ARBA" id="ARBA00022960"/>
    </source>
</evidence>
<dbReference type="EMBL" id="QOQD01000005">
    <property type="protein sequence ID" value="RCL73708.1"/>
    <property type="molecule type" value="Genomic_DNA"/>
</dbReference>
<evidence type="ECO:0000256" key="2">
    <source>
        <dbReference type="ARBA" id="ARBA00004752"/>
    </source>
</evidence>
<keyword evidence="12" id="KW-0573">Peptidoglycan synthesis</keyword>
<evidence type="ECO:0000256" key="9">
    <source>
        <dbReference type="ARBA" id="ARBA00022692"/>
    </source>
</evidence>
<keyword evidence="11" id="KW-0133">Cell shape</keyword>
<evidence type="ECO:0000256" key="7">
    <source>
        <dbReference type="ARBA" id="ARBA00022676"/>
    </source>
</evidence>
<keyword evidence="15" id="KW-0511">Multifunctional enzyme</keyword>
<evidence type="ECO:0000256" key="16">
    <source>
        <dbReference type="ARBA" id="ARBA00023316"/>
    </source>
</evidence>
<dbReference type="GO" id="GO:0071555">
    <property type="term" value="P:cell wall organization"/>
    <property type="evidence" value="ECO:0007669"/>
    <property type="project" value="UniProtKB-KW"/>
</dbReference>
<dbReference type="GO" id="GO:0009002">
    <property type="term" value="F:serine-type D-Ala-D-Ala carboxypeptidase activity"/>
    <property type="evidence" value="ECO:0007669"/>
    <property type="project" value="UniProtKB-EC"/>
</dbReference>
<keyword evidence="6" id="KW-0645">Protease</keyword>
<evidence type="ECO:0000256" key="15">
    <source>
        <dbReference type="ARBA" id="ARBA00023268"/>
    </source>
</evidence>
<dbReference type="AlphaFoldDB" id="A0A368DPD7"/>
<keyword evidence="9 19" id="KW-0812">Transmembrane</keyword>
<reference evidence="21 22" key="1">
    <citation type="journal article" date="2018" name="Microbiome">
        <title>Fine metagenomic profile of the Mediterranean stratified and mixed water columns revealed by assembly and recruitment.</title>
        <authorList>
            <person name="Haro-Moreno J.M."/>
            <person name="Lopez-Perez M."/>
            <person name="De La Torre J.R."/>
            <person name="Picazo A."/>
            <person name="Camacho A."/>
            <person name="Rodriguez-Valera F."/>
        </authorList>
    </citation>
    <scope>NUCLEOTIDE SEQUENCE [LARGE SCALE GENOMIC DNA]</scope>
    <source>
        <strain evidence="21">MED-G57</strain>
    </source>
</reference>
<evidence type="ECO:0000256" key="3">
    <source>
        <dbReference type="ARBA" id="ARBA00007090"/>
    </source>
</evidence>
<dbReference type="PANTHER" id="PTHR32282:SF27">
    <property type="entry name" value="PENICILLIN-BINDING PROTEIN 1A"/>
    <property type="match status" value="1"/>
</dbReference>
<name>A0A368DPD7_9PROT</name>
<gene>
    <name evidence="21" type="ORF">DBW71_02725</name>
</gene>
<keyword evidence="13 19" id="KW-1133">Transmembrane helix</keyword>
<comment type="subcellular location">
    <subcellularLocation>
        <location evidence="1">Membrane</location>
    </subcellularLocation>
</comment>
<evidence type="ECO:0000313" key="21">
    <source>
        <dbReference type="EMBL" id="RCL73708.1"/>
    </source>
</evidence>
<comment type="similarity">
    <text evidence="4">In the N-terminal section; belongs to the glycosyltransferase 51 family.</text>
</comment>
<keyword evidence="14 19" id="KW-0472">Membrane</keyword>
<dbReference type="PANTHER" id="PTHR32282">
    <property type="entry name" value="BINDING PROTEIN TRANSPEPTIDASE, PUTATIVE-RELATED"/>
    <property type="match status" value="1"/>
</dbReference>
<dbReference type="GO" id="GO:0006508">
    <property type="term" value="P:proteolysis"/>
    <property type="evidence" value="ECO:0007669"/>
    <property type="project" value="UniProtKB-KW"/>
</dbReference>
<dbReference type="GO" id="GO:0008955">
    <property type="term" value="F:peptidoglycan glycosyltransferase activity"/>
    <property type="evidence" value="ECO:0007669"/>
    <property type="project" value="UniProtKB-EC"/>
</dbReference>
<comment type="caution">
    <text evidence="21">The sequence shown here is derived from an EMBL/GenBank/DDBJ whole genome shotgun (WGS) entry which is preliminary data.</text>
</comment>
<evidence type="ECO:0000259" key="20">
    <source>
        <dbReference type="Pfam" id="PF00912"/>
    </source>
</evidence>
<dbReference type="Gene3D" id="1.10.3810.10">
    <property type="entry name" value="Biosynthetic peptidoglycan transglycosylase-like"/>
    <property type="match status" value="1"/>
</dbReference>
<proteinExistence type="inferred from homology"/>
<dbReference type="FunFam" id="1.10.3810.10:FF:000001">
    <property type="entry name" value="Penicillin-binding protein 1A"/>
    <property type="match status" value="1"/>
</dbReference>
<evidence type="ECO:0000256" key="6">
    <source>
        <dbReference type="ARBA" id="ARBA00022670"/>
    </source>
</evidence>
<evidence type="ECO:0000256" key="19">
    <source>
        <dbReference type="SAM" id="Phobius"/>
    </source>
</evidence>
<evidence type="ECO:0000256" key="17">
    <source>
        <dbReference type="ARBA" id="ARBA00034000"/>
    </source>
</evidence>
<feature type="transmembrane region" description="Helical" evidence="19">
    <location>
        <begin position="12"/>
        <end position="29"/>
    </location>
</feature>